<comment type="cofactor">
    <cofactor evidence="1">
        <name>Zn(2+)</name>
        <dbReference type="ChEBI" id="CHEBI:29105"/>
    </cofactor>
</comment>
<keyword evidence="2" id="KW-0808">Transferase</keyword>
<keyword evidence="3" id="KW-0479">Metal-binding</keyword>
<evidence type="ECO:0000256" key="3">
    <source>
        <dbReference type="ARBA" id="ARBA00022723"/>
    </source>
</evidence>
<dbReference type="InterPro" id="IPR013785">
    <property type="entry name" value="Aldolase_TIM"/>
</dbReference>
<dbReference type="PANTHER" id="PTHR37418:SF2">
    <property type="entry name" value="3-KETO-5-AMINOHEXANOATE CLEAVAGE ENZYME"/>
    <property type="match status" value="1"/>
</dbReference>
<dbReference type="Gene3D" id="3.20.20.70">
    <property type="entry name" value="Aldolase class I"/>
    <property type="match status" value="1"/>
</dbReference>
<organism evidence="5 6">
    <name type="scientific">Pseudomonas aeruginosa</name>
    <dbReference type="NCBI Taxonomy" id="287"/>
    <lineage>
        <taxon>Bacteria</taxon>
        <taxon>Pseudomonadati</taxon>
        <taxon>Pseudomonadota</taxon>
        <taxon>Gammaproteobacteria</taxon>
        <taxon>Pseudomonadales</taxon>
        <taxon>Pseudomonadaceae</taxon>
        <taxon>Pseudomonas</taxon>
    </lineage>
</organism>
<keyword evidence="4" id="KW-0862">Zinc</keyword>
<proteinExistence type="predicted"/>
<dbReference type="InterPro" id="IPR008567">
    <property type="entry name" value="BKACE"/>
</dbReference>
<dbReference type="Pfam" id="PF05853">
    <property type="entry name" value="BKACE"/>
    <property type="match status" value="1"/>
</dbReference>
<dbReference type="PANTHER" id="PTHR37418">
    <property type="entry name" value="3-KETO-5-AMINOHEXANOATE CLEAVAGE ENZYME-RELATED"/>
    <property type="match status" value="1"/>
</dbReference>
<gene>
    <name evidence="5" type="ORF">ALP65_00759</name>
</gene>
<dbReference type="Proteomes" id="UP000270834">
    <property type="component" value="Unassembled WGS sequence"/>
</dbReference>
<protein>
    <recommendedName>
        <fullName evidence="7">3-keto-5-aminohexanoate cleavage protein</fullName>
    </recommendedName>
</protein>
<dbReference type="GO" id="GO:0046872">
    <property type="term" value="F:metal ion binding"/>
    <property type="evidence" value="ECO:0007669"/>
    <property type="project" value="UniProtKB-KW"/>
</dbReference>
<comment type="caution">
    <text evidence="5">The sequence shown here is derived from an EMBL/GenBank/DDBJ whole genome shotgun (WGS) entry which is preliminary data.</text>
</comment>
<evidence type="ECO:0000256" key="1">
    <source>
        <dbReference type="ARBA" id="ARBA00001947"/>
    </source>
</evidence>
<evidence type="ECO:0008006" key="7">
    <source>
        <dbReference type="Google" id="ProtNLM"/>
    </source>
</evidence>
<evidence type="ECO:0000256" key="4">
    <source>
        <dbReference type="ARBA" id="ARBA00022833"/>
    </source>
</evidence>
<dbReference type="AlphaFoldDB" id="A0A3M5DYJ8"/>
<name>A0A3M5DYJ8_PSEAI</name>
<dbReference type="EMBL" id="RBSQ01000649">
    <property type="protein sequence ID" value="RMS54520.1"/>
    <property type="molecule type" value="Genomic_DNA"/>
</dbReference>
<evidence type="ECO:0000256" key="2">
    <source>
        <dbReference type="ARBA" id="ARBA00022679"/>
    </source>
</evidence>
<reference evidence="5 6" key="1">
    <citation type="submission" date="2018-08" db="EMBL/GenBank/DDBJ databases">
        <title>Recombination of ecologically and evolutionarily significant loci maintains genetic cohesion in the Pseudomonas syringae species complex.</title>
        <authorList>
            <person name="Dillon M."/>
            <person name="Thakur S."/>
            <person name="Almeida R.N.D."/>
            <person name="Weir B.S."/>
            <person name="Guttman D.S."/>
        </authorList>
    </citation>
    <scope>NUCLEOTIDE SEQUENCE [LARGE SCALE GENOMIC DNA]</scope>
    <source>
        <strain evidence="5 6">ICMP 7846</strain>
    </source>
</reference>
<sequence>MMNGGKTTMTGSRKTLILGCASTGAKFTPRNHAATGDRLLDSICTGATIRTAPGELLDEARQLYEMGCRYYHYHARNPLTQEQTTDNDIYQAVSRALQNRFPDLMLSFGASRNGSEVQENIRRFGEWERVSHCAIPLHLGGAHFVTIQAAIELQVICELEKQRRKLDLDYASSPAFLADLRDYQPSTALEKAELQTHSTSKGADYGVTSPMTQFQVYRNAIQARQKLGLFHEVEWVQHVRSYAMTRFAVEHPRLRLGGSGQLNVILLFGFSPRLPFPETYQQFRAVIESAKSLEYDIGEPGVRKRKVSITVGAAVMPQHAAQHFRPLDVGPRAGTPLCALRRLAAYAAQADSQVDVLRVGMEDTPYAVDDDGQVTLSDNCQLLRQALDELRANGAEAELDGERIFQRMGMERTLGEYLSLQRLHPLGEANFTLAREFVQ</sequence>
<evidence type="ECO:0000313" key="5">
    <source>
        <dbReference type="EMBL" id="RMS54520.1"/>
    </source>
</evidence>
<dbReference type="GO" id="GO:0043720">
    <property type="term" value="F:3-keto-5-aminohexanoate cleavage activity"/>
    <property type="evidence" value="ECO:0007669"/>
    <property type="project" value="InterPro"/>
</dbReference>
<evidence type="ECO:0000313" key="6">
    <source>
        <dbReference type="Proteomes" id="UP000270834"/>
    </source>
</evidence>
<accession>A0A3M5DYJ8</accession>